<evidence type="ECO:0000256" key="5">
    <source>
        <dbReference type="ARBA" id="ARBA00022989"/>
    </source>
</evidence>
<comment type="caution">
    <text evidence="9">The sequence shown here is derived from an EMBL/GenBank/DDBJ whole genome shotgun (WGS) entry which is preliminary data.</text>
</comment>
<dbReference type="AlphaFoldDB" id="A0A132NW80"/>
<comment type="subcellular location">
    <subcellularLocation>
        <location evidence="1">Cell membrane</location>
        <topology evidence="1">Multi-pass membrane protein</topology>
    </subcellularLocation>
</comment>
<feature type="transmembrane region" description="Helical" evidence="8">
    <location>
        <begin position="77"/>
        <end position="102"/>
    </location>
</feature>
<feature type="transmembrane region" description="Helical" evidence="8">
    <location>
        <begin position="407"/>
        <end position="432"/>
    </location>
</feature>
<dbReference type="Proteomes" id="UP000070089">
    <property type="component" value="Unassembled WGS sequence"/>
</dbReference>
<feature type="compositionally biased region" description="Polar residues" evidence="7">
    <location>
        <begin position="9"/>
        <end position="24"/>
    </location>
</feature>
<evidence type="ECO:0000313" key="10">
    <source>
        <dbReference type="Proteomes" id="UP000070089"/>
    </source>
</evidence>
<evidence type="ECO:0000256" key="8">
    <source>
        <dbReference type="SAM" id="Phobius"/>
    </source>
</evidence>
<feature type="transmembrane region" description="Helical" evidence="8">
    <location>
        <begin position="203"/>
        <end position="225"/>
    </location>
</feature>
<comment type="similarity">
    <text evidence="2">Belongs to the multi antimicrobial extrusion (MATE) (TC 2.A.66.1) family.</text>
</comment>
<dbReference type="Pfam" id="PF01554">
    <property type="entry name" value="MatE"/>
    <property type="match status" value="1"/>
</dbReference>
<evidence type="ECO:0000256" key="1">
    <source>
        <dbReference type="ARBA" id="ARBA00004651"/>
    </source>
</evidence>
<accession>A0A132NW80</accession>
<sequence>MAKTREIQPMQQRNLSLATPQPTGAQGGAGSKLLNELEELAERSEYYSVGKSAISSTQFAAMEQAQQNFVSMDIRKLIWHISYIDIFSFLLNGLINICAYNLTYQFGGLKAITIEASILPLILLLCRNPSQAIFSSISGPVFKALTIGNINVANIYVSHAVLVSIIWSLLVPIIFIIWNKQLLFLIVSGPYHEETDFSFGKKYLIASFVLLPIAYTFSSGLNTLLKLENRNFLYLSKSVYLSILSLFIMYTSYFVVAAKLPGFGPNGSGTSTGLELVAYSNGAANLIVGLWMILVFMRKSILDIPLHGGLGFSFRRLFPLNGRVILRIFLQGLASWSGISVLNVIIFSLNIVYARCYTDTETMMYNKTAYLNYMLMYSVASIFLDGMRPGFSTIASYNYGLRNYKRLYALIKYGWLYCTIVTIAICLVLGALSDYIISAYQPSFDLISNEDEASLYMVGNLIYKRVGKTAFYTPPLIIAHNIAQVMASVDNTKSLFYVFMFVRPTCIFTILLVLALTNGNGADFSVCFPIGDGIAGAVGLLALTMYFVKYRSLAARLGDADTYPSREPAAVKNASYSSDKSYTSEMLSEGSTEDVTISCSNTATEESSFTASSRRG</sequence>
<organism evidence="9 10">
    <name type="scientific">Giardia duodenalis assemblage B</name>
    <dbReference type="NCBI Taxonomy" id="1394984"/>
    <lineage>
        <taxon>Eukaryota</taxon>
        <taxon>Metamonada</taxon>
        <taxon>Diplomonadida</taxon>
        <taxon>Hexamitidae</taxon>
        <taxon>Giardiinae</taxon>
        <taxon>Giardia</taxon>
    </lineage>
</organism>
<dbReference type="GO" id="GO:0042910">
    <property type="term" value="F:xenobiotic transmembrane transporter activity"/>
    <property type="evidence" value="ECO:0007669"/>
    <property type="project" value="InterPro"/>
</dbReference>
<evidence type="ECO:0000256" key="3">
    <source>
        <dbReference type="ARBA" id="ARBA00022475"/>
    </source>
</evidence>
<evidence type="ECO:0000256" key="4">
    <source>
        <dbReference type="ARBA" id="ARBA00022692"/>
    </source>
</evidence>
<feature type="transmembrane region" description="Helical" evidence="8">
    <location>
        <begin position="496"/>
        <end position="516"/>
    </location>
</feature>
<feature type="region of interest" description="Disordered" evidence="7">
    <location>
        <begin position="1"/>
        <end position="28"/>
    </location>
</feature>
<feature type="compositionally biased region" description="Low complexity" evidence="7">
    <location>
        <begin position="600"/>
        <end position="616"/>
    </location>
</feature>
<feature type="transmembrane region" description="Helical" evidence="8">
    <location>
        <begin position="324"/>
        <end position="349"/>
    </location>
</feature>
<reference evidence="9 10" key="1">
    <citation type="journal article" date="2015" name="Mol. Biochem. Parasitol.">
        <title>Identification of polymorphic genes for use in assemblage B genotyping assays through comparative genomics of multiple assemblage B Giardia duodenalis isolates.</title>
        <authorList>
            <person name="Wielinga C."/>
            <person name="Thompson R.C."/>
            <person name="Monis P."/>
            <person name="Ryan U."/>
        </authorList>
    </citation>
    <scope>NUCLEOTIDE SEQUENCE [LARGE SCALE GENOMIC DNA]</scope>
    <source>
        <strain evidence="9 10">BAH15c1</strain>
    </source>
</reference>
<feature type="transmembrane region" description="Helical" evidence="8">
    <location>
        <begin position="276"/>
        <end position="297"/>
    </location>
</feature>
<name>A0A132NW80_GIAIN</name>
<gene>
    <name evidence="9" type="ORF">QR46_1663</name>
</gene>
<dbReference type="GO" id="GO:0005886">
    <property type="term" value="C:plasma membrane"/>
    <property type="evidence" value="ECO:0007669"/>
    <property type="project" value="UniProtKB-SubCell"/>
</dbReference>
<dbReference type="PANTHER" id="PTHR43823:SF3">
    <property type="entry name" value="MULTIDRUG EXPORT PROTEIN MEPA"/>
    <property type="match status" value="1"/>
</dbReference>
<protein>
    <submittedName>
        <fullName evidence="9">DinF protein</fullName>
    </submittedName>
</protein>
<evidence type="ECO:0000313" key="9">
    <source>
        <dbReference type="EMBL" id="KWX14327.1"/>
    </source>
</evidence>
<dbReference type="EMBL" id="JXTI01000036">
    <property type="protein sequence ID" value="KWX14327.1"/>
    <property type="molecule type" value="Genomic_DNA"/>
</dbReference>
<keyword evidence="5 8" id="KW-1133">Transmembrane helix</keyword>
<keyword evidence="3" id="KW-1003">Cell membrane</keyword>
<dbReference type="OrthoDB" id="10255471at2759"/>
<feature type="transmembrane region" description="Helical" evidence="8">
    <location>
        <begin position="369"/>
        <end position="387"/>
    </location>
</feature>
<keyword evidence="4 8" id="KW-0812">Transmembrane</keyword>
<evidence type="ECO:0000256" key="6">
    <source>
        <dbReference type="ARBA" id="ARBA00023136"/>
    </source>
</evidence>
<feature type="region of interest" description="Disordered" evidence="7">
    <location>
        <begin position="569"/>
        <end position="616"/>
    </location>
</feature>
<proteinExistence type="inferred from homology"/>
<feature type="transmembrane region" description="Helical" evidence="8">
    <location>
        <begin position="232"/>
        <end position="256"/>
    </location>
</feature>
<evidence type="ECO:0000256" key="2">
    <source>
        <dbReference type="ARBA" id="ARBA00010199"/>
    </source>
</evidence>
<dbReference type="InterPro" id="IPR051327">
    <property type="entry name" value="MATE_MepA_subfamily"/>
</dbReference>
<evidence type="ECO:0000256" key="7">
    <source>
        <dbReference type="SAM" id="MobiDB-lite"/>
    </source>
</evidence>
<feature type="transmembrane region" description="Helical" evidence="8">
    <location>
        <begin position="108"/>
        <end position="126"/>
    </location>
</feature>
<dbReference type="VEuPathDB" id="GiardiaDB:QR46_1663"/>
<dbReference type="InterPro" id="IPR002528">
    <property type="entry name" value="MATE_fam"/>
</dbReference>
<feature type="transmembrane region" description="Helical" evidence="8">
    <location>
        <begin position="155"/>
        <end position="178"/>
    </location>
</feature>
<dbReference type="GO" id="GO:0015297">
    <property type="term" value="F:antiporter activity"/>
    <property type="evidence" value="ECO:0007669"/>
    <property type="project" value="InterPro"/>
</dbReference>
<keyword evidence="6 8" id="KW-0472">Membrane</keyword>
<dbReference type="PANTHER" id="PTHR43823">
    <property type="entry name" value="SPORULATION PROTEIN YKVU"/>
    <property type="match status" value="1"/>
</dbReference>
<feature type="compositionally biased region" description="Polar residues" evidence="7">
    <location>
        <begin position="574"/>
        <end position="599"/>
    </location>
</feature>
<feature type="transmembrane region" description="Helical" evidence="8">
    <location>
        <begin position="528"/>
        <end position="548"/>
    </location>
</feature>